<evidence type="ECO:0000313" key="2">
    <source>
        <dbReference type="Proteomes" id="UP001060170"/>
    </source>
</evidence>
<dbReference type="EMBL" id="CM045880">
    <property type="protein sequence ID" value="KAI7938022.1"/>
    <property type="molecule type" value="Genomic_DNA"/>
</dbReference>
<name>A0ACC0DRD4_9BASI</name>
<comment type="caution">
    <text evidence="1">The sequence shown here is derived from an EMBL/GenBank/DDBJ whole genome shotgun (WGS) entry which is preliminary data.</text>
</comment>
<keyword evidence="2" id="KW-1185">Reference proteome</keyword>
<organism evidence="1 2">
    <name type="scientific">Puccinia striiformis f. sp. tritici</name>
    <dbReference type="NCBI Taxonomy" id="168172"/>
    <lineage>
        <taxon>Eukaryota</taxon>
        <taxon>Fungi</taxon>
        <taxon>Dikarya</taxon>
        <taxon>Basidiomycota</taxon>
        <taxon>Pucciniomycotina</taxon>
        <taxon>Pucciniomycetes</taxon>
        <taxon>Pucciniales</taxon>
        <taxon>Pucciniaceae</taxon>
        <taxon>Puccinia</taxon>
    </lineage>
</organism>
<reference evidence="2" key="2">
    <citation type="journal article" date="2018" name="Mol. Plant Microbe Interact.">
        <title>Genome sequence resources for the wheat stripe rust pathogen (Puccinia striiformis f. sp. tritici) and the barley stripe rust pathogen (Puccinia striiformis f. sp. hordei).</title>
        <authorList>
            <person name="Xia C."/>
            <person name="Wang M."/>
            <person name="Yin C."/>
            <person name="Cornejo O.E."/>
            <person name="Hulbert S.H."/>
            <person name="Chen X."/>
        </authorList>
    </citation>
    <scope>NUCLEOTIDE SEQUENCE [LARGE SCALE GENOMIC DNA]</scope>
    <source>
        <strain evidence="2">93-210</strain>
    </source>
</reference>
<gene>
    <name evidence="1" type="ORF">MJO28_014942</name>
</gene>
<sequence length="357" mass="39973">MLNTTNSNSEEIAHNSTSNIAKANQDLNPEGTAHHPTLNTTKANRSPVEPSNGYKVTSIIPAPPPNSLTSRDKFYKSIQDWGLKHGFVIATKSSYLVKGQRLVVYQCKKSGHYPAHRPGRTVQDFKAESQDNPTLNNDQKAQITKLDKAGYARLSVVAPLVKALKTTGFTYKLRSATGDDGAAHLDTPLLGESQYKKFHEAWNYLLSSTSPKSYQKNMIHLAAECSDEGTKYITKNWILIKDWFVWYLITGFLHFGNINTSQVESLHASVRTINNMQEALKHQLHELTIDSPTQKTVYMNSLPTILSKLNRKILHSALRASQCEYLSGSSQATECNNCTYESHMGMPCSHKMWRVEA</sequence>
<evidence type="ECO:0000313" key="1">
    <source>
        <dbReference type="EMBL" id="KAI7938022.1"/>
    </source>
</evidence>
<reference evidence="1 2" key="3">
    <citation type="journal article" date="2022" name="Microbiol. Spectr.">
        <title>Folding features and dynamics of 3D genome architecture in plant fungal pathogens.</title>
        <authorList>
            <person name="Xia C."/>
        </authorList>
    </citation>
    <scope>NUCLEOTIDE SEQUENCE [LARGE SCALE GENOMIC DNA]</scope>
    <source>
        <strain evidence="1 2">93-210</strain>
    </source>
</reference>
<feature type="non-terminal residue" evidence="1">
    <location>
        <position position="357"/>
    </location>
</feature>
<proteinExistence type="predicted"/>
<dbReference type="Proteomes" id="UP001060170">
    <property type="component" value="Chromosome 16"/>
</dbReference>
<reference evidence="2" key="1">
    <citation type="journal article" date="2018" name="BMC Genomics">
        <title>Genomic insights into host adaptation between the wheat stripe rust pathogen (Puccinia striiformis f. sp. tritici) and the barley stripe rust pathogen (Puccinia striiformis f. sp. hordei).</title>
        <authorList>
            <person name="Xia C."/>
            <person name="Wang M."/>
            <person name="Yin C."/>
            <person name="Cornejo O.E."/>
            <person name="Hulbert S.H."/>
            <person name="Chen X."/>
        </authorList>
    </citation>
    <scope>NUCLEOTIDE SEQUENCE [LARGE SCALE GENOMIC DNA]</scope>
    <source>
        <strain evidence="2">93-210</strain>
    </source>
</reference>
<accession>A0ACC0DRD4</accession>
<protein>
    <submittedName>
        <fullName evidence="1">Uncharacterized protein</fullName>
    </submittedName>
</protein>